<dbReference type="InterPro" id="IPR026881">
    <property type="entry name" value="WYL_dom"/>
</dbReference>
<dbReference type="PROSITE" id="PS51000">
    <property type="entry name" value="HTH_DEOR_2"/>
    <property type="match status" value="1"/>
</dbReference>
<keyword evidence="1" id="KW-0805">Transcription regulation</keyword>
<dbReference type="Proteomes" id="UP000269198">
    <property type="component" value="Unassembled WGS sequence"/>
</dbReference>
<dbReference type="PIRSF" id="PIRSF016838">
    <property type="entry name" value="PafC"/>
    <property type="match status" value="1"/>
</dbReference>
<keyword evidence="2" id="KW-0238">DNA-binding</keyword>
<evidence type="ECO:0000256" key="1">
    <source>
        <dbReference type="ARBA" id="ARBA00023015"/>
    </source>
</evidence>
<dbReference type="InterPro" id="IPR018356">
    <property type="entry name" value="Tscrpt_reg_HTH_DeoR_CS"/>
</dbReference>
<name>A0A3N0EHE9_9ACTN</name>
<evidence type="ECO:0000313" key="5">
    <source>
        <dbReference type="EMBL" id="RNL87320.1"/>
    </source>
</evidence>
<dbReference type="Pfam" id="PF13280">
    <property type="entry name" value="WYL"/>
    <property type="match status" value="1"/>
</dbReference>
<feature type="domain" description="HTH deoR-type" evidence="4">
    <location>
        <begin position="5"/>
        <end position="60"/>
    </location>
</feature>
<dbReference type="PROSITE" id="PS00894">
    <property type="entry name" value="HTH_DEOR_1"/>
    <property type="match status" value="1"/>
</dbReference>
<dbReference type="EMBL" id="RJMB01000001">
    <property type="protein sequence ID" value="RNL87320.1"/>
    <property type="molecule type" value="Genomic_DNA"/>
</dbReference>
<dbReference type="InterPro" id="IPR057727">
    <property type="entry name" value="WCX_dom"/>
</dbReference>
<dbReference type="InterPro" id="IPR001034">
    <property type="entry name" value="DeoR_HTH"/>
</dbReference>
<accession>A0A3N0EHE9</accession>
<keyword evidence="6" id="KW-1185">Reference proteome</keyword>
<dbReference type="GO" id="GO:0003700">
    <property type="term" value="F:DNA-binding transcription factor activity"/>
    <property type="evidence" value="ECO:0007669"/>
    <property type="project" value="InterPro"/>
</dbReference>
<dbReference type="PANTHER" id="PTHR34580">
    <property type="match status" value="1"/>
</dbReference>
<dbReference type="InterPro" id="IPR028349">
    <property type="entry name" value="PafC-like"/>
</dbReference>
<gene>
    <name evidence="5" type="ORF">EFW17_00270</name>
</gene>
<organism evidence="5 6">
    <name type="scientific">Halostreptopolyspora alba</name>
    <dbReference type="NCBI Taxonomy" id="2487137"/>
    <lineage>
        <taxon>Bacteria</taxon>
        <taxon>Bacillati</taxon>
        <taxon>Actinomycetota</taxon>
        <taxon>Actinomycetes</taxon>
        <taxon>Streptosporangiales</taxon>
        <taxon>Nocardiopsidaceae</taxon>
        <taxon>Halostreptopolyspora</taxon>
    </lineage>
</organism>
<comment type="caution">
    <text evidence="5">The sequence shown here is derived from an EMBL/GenBank/DDBJ whole genome shotgun (WGS) entry which is preliminary data.</text>
</comment>
<proteinExistence type="predicted"/>
<dbReference type="InterPro" id="IPR036390">
    <property type="entry name" value="WH_DNA-bd_sf"/>
</dbReference>
<reference evidence="5 6" key="1">
    <citation type="submission" date="2018-11" db="EMBL/GenBank/DDBJ databases">
        <title>The genome draft of YIM 96095.</title>
        <authorList>
            <person name="Tang S.-K."/>
            <person name="Chunyu W.-X."/>
            <person name="Feng Y.-Z."/>
        </authorList>
    </citation>
    <scope>NUCLEOTIDE SEQUENCE [LARGE SCALE GENOMIC DNA]</scope>
    <source>
        <strain evidence="5 6">YIM 96095</strain>
    </source>
</reference>
<dbReference type="OrthoDB" id="3616433at2"/>
<dbReference type="PROSITE" id="PS52050">
    <property type="entry name" value="WYL"/>
    <property type="match status" value="1"/>
</dbReference>
<dbReference type="Gene3D" id="1.10.10.10">
    <property type="entry name" value="Winged helix-like DNA-binding domain superfamily/Winged helix DNA-binding domain"/>
    <property type="match status" value="1"/>
</dbReference>
<evidence type="ECO:0000259" key="4">
    <source>
        <dbReference type="PROSITE" id="PS51000"/>
    </source>
</evidence>
<evidence type="ECO:0000256" key="2">
    <source>
        <dbReference type="ARBA" id="ARBA00023125"/>
    </source>
</evidence>
<dbReference type="Pfam" id="PF25583">
    <property type="entry name" value="WCX"/>
    <property type="match status" value="1"/>
</dbReference>
<dbReference type="GO" id="GO:0003677">
    <property type="term" value="F:DNA binding"/>
    <property type="evidence" value="ECO:0007669"/>
    <property type="project" value="UniProtKB-KW"/>
</dbReference>
<protein>
    <submittedName>
        <fullName evidence="5">YafY family transcriptional regulator</fullName>
    </submittedName>
</protein>
<dbReference type="RefSeq" id="WP_123199183.1">
    <property type="nucleotide sequence ID" value="NZ_RJMB01000001.1"/>
</dbReference>
<dbReference type="InterPro" id="IPR036388">
    <property type="entry name" value="WH-like_DNA-bd_sf"/>
</dbReference>
<dbReference type="InterPro" id="IPR013196">
    <property type="entry name" value="HTH_11"/>
</dbReference>
<dbReference type="PANTHER" id="PTHR34580:SF3">
    <property type="entry name" value="PROTEIN PAFB"/>
    <property type="match status" value="1"/>
</dbReference>
<dbReference type="SUPFAM" id="SSF46785">
    <property type="entry name" value="Winged helix' DNA-binding domain"/>
    <property type="match status" value="1"/>
</dbReference>
<dbReference type="AlphaFoldDB" id="A0A3N0EHE9"/>
<keyword evidence="3" id="KW-0804">Transcription</keyword>
<dbReference type="Pfam" id="PF08279">
    <property type="entry name" value="HTH_11"/>
    <property type="match status" value="1"/>
</dbReference>
<dbReference type="InterPro" id="IPR051534">
    <property type="entry name" value="CBASS_pafABC_assoc_protein"/>
</dbReference>
<sequence length="321" mass="36001">MSEKTSTRLLQLLSLLQSRPEWTGAELSERMAVTPRTVRRDVERLRGLGYPVESTPGVSGGYRLGPGGRMPPLLLDEEEAVAVAVSLRTATRTSVTGIGETAMRALAKLDQVLPSHLRRRSEAMRATKVMVDDPDQATVDQETLAIIAAACRSVERLRFDYVRHDGSGTRRVTEPHHLVSWWGHWYLVAWDVDRDDWRSFRVDRLTPLPPTGPRFTPRGEPDGDVAAYMYHRFGAREWEPQCRVLVHAPAERVAEHGMGVVEPVDDESCLLRVGASSPRLLAAWLGALDTDFEVLEPEQLRDHVATLARRYRRAATRDGTP</sequence>
<evidence type="ECO:0000313" key="6">
    <source>
        <dbReference type="Proteomes" id="UP000269198"/>
    </source>
</evidence>
<evidence type="ECO:0000256" key="3">
    <source>
        <dbReference type="ARBA" id="ARBA00023163"/>
    </source>
</evidence>